<dbReference type="Pfam" id="PF11951">
    <property type="entry name" value="Fungal_trans_2"/>
    <property type="match status" value="1"/>
</dbReference>
<protein>
    <submittedName>
        <fullName evidence="4">Unnamed protein product</fullName>
    </submittedName>
</protein>
<gene>
    <name evidence="4" type="ORF">Cboi02_000075300</name>
</gene>
<dbReference type="SUPFAM" id="SSF57701">
    <property type="entry name" value="Zn2/Cys6 DNA-binding domain"/>
    <property type="match status" value="1"/>
</dbReference>
<keyword evidence="2" id="KW-0539">Nucleus</keyword>
<dbReference type="GO" id="GO:0000981">
    <property type="term" value="F:DNA-binding transcription factor activity, RNA polymerase II-specific"/>
    <property type="evidence" value="ECO:0007669"/>
    <property type="project" value="InterPro"/>
</dbReference>
<dbReference type="InterPro" id="IPR001138">
    <property type="entry name" value="Zn2Cys6_DnaBD"/>
</dbReference>
<dbReference type="PANTHER" id="PTHR37534:SF46">
    <property type="entry name" value="ZN(II)2CYS6 TRANSCRIPTION FACTOR (EUROFUNG)"/>
    <property type="match status" value="1"/>
</dbReference>
<evidence type="ECO:0000256" key="2">
    <source>
        <dbReference type="ARBA" id="ARBA00023242"/>
    </source>
</evidence>
<organism evidence="4 5">
    <name type="scientific">Candida boidinii</name>
    <name type="common">Yeast</name>
    <dbReference type="NCBI Taxonomy" id="5477"/>
    <lineage>
        <taxon>Eukaryota</taxon>
        <taxon>Fungi</taxon>
        <taxon>Dikarya</taxon>
        <taxon>Ascomycota</taxon>
        <taxon>Saccharomycotina</taxon>
        <taxon>Pichiomycetes</taxon>
        <taxon>Pichiales</taxon>
        <taxon>Pichiaceae</taxon>
        <taxon>Ogataea</taxon>
        <taxon>Ogataea/Candida clade</taxon>
    </lineage>
</organism>
<dbReference type="Gene3D" id="4.10.240.10">
    <property type="entry name" value="Zn(2)-C6 fungal-type DNA-binding domain"/>
    <property type="match status" value="1"/>
</dbReference>
<dbReference type="EMBL" id="BSXN01000150">
    <property type="protein sequence ID" value="GME67328.1"/>
    <property type="molecule type" value="Genomic_DNA"/>
</dbReference>
<reference evidence="4" key="1">
    <citation type="submission" date="2023-04" db="EMBL/GenBank/DDBJ databases">
        <title>Candida boidinii NBRC 10035.</title>
        <authorList>
            <person name="Ichikawa N."/>
            <person name="Sato H."/>
            <person name="Tonouchi N."/>
        </authorList>
    </citation>
    <scope>NUCLEOTIDE SEQUENCE</scope>
    <source>
        <strain evidence="4">NBRC 10035</strain>
    </source>
</reference>
<dbReference type="PROSITE" id="PS50048">
    <property type="entry name" value="ZN2_CY6_FUNGAL_2"/>
    <property type="match status" value="1"/>
</dbReference>
<dbReference type="InterPro" id="IPR021858">
    <property type="entry name" value="Fun_TF"/>
</dbReference>
<keyword evidence="5" id="KW-1185">Reference proteome</keyword>
<dbReference type="Pfam" id="PF00172">
    <property type="entry name" value="Zn_clus"/>
    <property type="match status" value="1"/>
</dbReference>
<proteinExistence type="predicted"/>
<evidence type="ECO:0000313" key="5">
    <source>
        <dbReference type="Proteomes" id="UP001165120"/>
    </source>
</evidence>
<dbReference type="Proteomes" id="UP001165120">
    <property type="component" value="Unassembled WGS sequence"/>
</dbReference>
<feature type="domain" description="Zn(2)-C6 fungal-type" evidence="3">
    <location>
        <begin position="11"/>
        <end position="41"/>
    </location>
</feature>
<evidence type="ECO:0000259" key="3">
    <source>
        <dbReference type="PROSITE" id="PS50048"/>
    </source>
</evidence>
<evidence type="ECO:0000313" key="4">
    <source>
        <dbReference type="EMBL" id="GME67328.1"/>
    </source>
</evidence>
<dbReference type="PROSITE" id="PS00463">
    <property type="entry name" value="ZN2_CY6_FUNGAL_1"/>
    <property type="match status" value="1"/>
</dbReference>
<dbReference type="InterPro" id="IPR036864">
    <property type="entry name" value="Zn2-C6_fun-type_DNA-bd_sf"/>
</dbReference>
<evidence type="ECO:0000256" key="1">
    <source>
        <dbReference type="ARBA" id="ARBA00004123"/>
    </source>
</evidence>
<comment type="subcellular location">
    <subcellularLocation>
        <location evidence="1">Nucleus</location>
    </subcellularLocation>
</comment>
<accession>A0A9W6WDQ6</accession>
<dbReference type="PANTHER" id="PTHR37534">
    <property type="entry name" value="TRANSCRIPTIONAL ACTIVATOR PROTEIN UGA3"/>
    <property type="match status" value="1"/>
</dbReference>
<dbReference type="GO" id="GO:0005634">
    <property type="term" value="C:nucleus"/>
    <property type="evidence" value="ECO:0007669"/>
    <property type="project" value="UniProtKB-SubCell"/>
</dbReference>
<sequence length="585" mass="67090">MTKNRLRSKGGCKSCRSNKKKCDEKKPVCSTCLRKKITCIWPTEEEMLDKRFKKRKLNLSSCISDRDLVTVSNHLGDKKITSGSPVSVNFVPVFELSLLETVTNEQESDVIEGDFDSLVLYEEGSNYSSNKIEELETENDYNEVEFDKVQESNNMILTSPNSIEITIPNVKNYDQDLHSSLMKQCTFTIVSLRALLPGLTLDDKSSLYIESFMNNFLPAITPPHAHSDMRPSSVFVPYVTIHQELIYLFLACGAIDNSWHDPASRIIAQKYYNKFVKSLQITVKQGSNIMEEDWFFMTIQLLCLLEKHMGAPSSTVLKHVTAGYQVIQKKKQDSLLSKKVSKIERVLTESFLYNYLVLIMFSKDEDLKYLPPRGTFEELKSILKVPIINENDSWSDHPVFGGSVDLFCNVEKILWLYRKFPLNHYQQLYAADLLSDMDSWVESPKLSNEPKSYMLHREASFLYYLSCKILLLKLLDTNIREYDEKIRNILEVGILRLLELELKNSTGCVGCILAWPIAMLGFASSDIFHKTVVRQKAVELCEVLHAGFAKQVLDLLDSAWSVNEFNKTLGLDILYRRDILQNFAL</sequence>
<dbReference type="GO" id="GO:0008270">
    <property type="term" value="F:zinc ion binding"/>
    <property type="evidence" value="ECO:0007669"/>
    <property type="project" value="InterPro"/>
</dbReference>
<dbReference type="CDD" id="cd00067">
    <property type="entry name" value="GAL4"/>
    <property type="match status" value="1"/>
</dbReference>
<name>A0A9W6WDQ6_CANBO</name>
<dbReference type="AlphaFoldDB" id="A0A9W6WDQ6"/>
<comment type="caution">
    <text evidence="4">The sequence shown here is derived from an EMBL/GenBank/DDBJ whole genome shotgun (WGS) entry which is preliminary data.</text>
</comment>
<dbReference type="SMART" id="SM00066">
    <property type="entry name" value="GAL4"/>
    <property type="match status" value="1"/>
</dbReference>